<organism evidence="1 2">
    <name type="scientific">Athene cunicularia</name>
    <name type="common">Burrowing owl</name>
    <name type="synonym">Speotyto cunicularia</name>
    <dbReference type="NCBI Taxonomy" id="194338"/>
    <lineage>
        <taxon>Eukaryota</taxon>
        <taxon>Metazoa</taxon>
        <taxon>Chordata</taxon>
        <taxon>Craniata</taxon>
        <taxon>Vertebrata</taxon>
        <taxon>Euteleostomi</taxon>
        <taxon>Archelosauria</taxon>
        <taxon>Archosauria</taxon>
        <taxon>Dinosauria</taxon>
        <taxon>Saurischia</taxon>
        <taxon>Theropoda</taxon>
        <taxon>Coelurosauria</taxon>
        <taxon>Aves</taxon>
        <taxon>Neognathae</taxon>
        <taxon>Neoaves</taxon>
        <taxon>Telluraves</taxon>
        <taxon>Strigiformes</taxon>
        <taxon>Strigidae</taxon>
        <taxon>Athene</taxon>
    </lineage>
</organism>
<evidence type="ECO:0000313" key="1">
    <source>
        <dbReference type="Ensembl" id="ENSACUP00000016527.1"/>
    </source>
</evidence>
<dbReference type="InterPro" id="IPR027417">
    <property type="entry name" value="P-loop_NTPase"/>
</dbReference>
<dbReference type="AlphaFoldDB" id="A0A663MYC3"/>
<dbReference type="InterPro" id="IPR011025">
    <property type="entry name" value="GproteinA_insert"/>
</dbReference>
<accession>A0A663MYC3</accession>
<proteinExistence type="predicted"/>
<dbReference type="Gene3D" id="3.40.50.300">
    <property type="entry name" value="P-loop containing nucleotide triphosphate hydrolases"/>
    <property type="match status" value="1"/>
</dbReference>
<dbReference type="GO" id="GO:0007165">
    <property type="term" value="P:signal transduction"/>
    <property type="evidence" value="ECO:0007669"/>
    <property type="project" value="InterPro"/>
</dbReference>
<sequence length="74" mass="8546">MDSGLASTSKKWQEKSTFIKQMRIIHGSVYREEDRKGFTKVVYQNIFTAIQRALWRQDGSALGHLGRFQGPCVR</sequence>
<name>A0A663MYC3_ATHCN</name>
<protein>
    <submittedName>
        <fullName evidence="1">Uncharacterized protein</fullName>
    </submittedName>
</protein>
<dbReference type="Proteomes" id="UP000472269">
    <property type="component" value="Unplaced"/>
</dbReference>
<dbReference type="Gene3D" id="1.10.400.10">
    <property type="entry name" value="GI Alpha 1, domain 2-like"/>
    <property type="match status" value="1"/>
</dbReference>
<reference evidence="1" key="2">
    <citation type="submission" date="2025-09" db="UniProtKB">
        <authorList>
            <consortium name="Ensembl"/>
        </authorList>
    </citation>
    <scope>IDENTIFICATION</scope>
</reference>
<reference evidence="1" key="1">
    <citation type="submission" date="2025-08" db="UniProtKB">
        <authorList>
            <consortium name="Ensembl"/>
        </authorList>
    </citation>
    <scope>IDENTIFICATION</scope>
</reference>
<dbReference type="Ensembl" id="ENSACUT00000017628.1">
    <property type="protein sequence ID" value="ENSACUP00000016527.1"/>
    <property type="gene ID" value="ENSACUG00000011081.1"/>
</dbReference>
<evidence type="ECO:0000313" key="2">
    <source>
        <dbReference type="Proteomes" id="UP000472269"/>
    </source>
</evidence>
<keyword evidence="2" id="KW-1185">Reference proteome</keyword>